<proteinExistence type="predicted"/>
<name>A0A6A6TLS7_9PLEO</name>
<sequence length="242" mass="27564">MPAPDLAHSLESILKFGSRVLPGLQSFTNILLEPPDRSTNWGALINSFLDVEKERGRALLNGLLFLVTRILLPNQIAHNRELLTTLYHEKRLTNVRLSLRYDMLRAWKKPIDVPGNATSTPSELPPADTPDFLPFVANIERPLRQGLIPDIIARLTTAPKDGYKTKTAEDKMKHHVTALDDMLLLRDEEVEGWPDLQFSVKLAGVIILWQQMRENNELLDDMRVHDWEALEGDEGAMWFVDV</sequence>
<dbReference type="EMBL" id="MU004303">
    <property type="protein sequence ID" value="KAF2659878.1"/>
    <property type="molecule type" value="Genomic_DNA"/>
</dbReference>
<dbReference type="OrthoDB" id="3790454at2759"/>
<organism evidence="1 2">
    <name type="scientific">Lophiostoma macrostomum CBS 122681</name>
    <dbReference type="NCBI Taxonomy" id="1314788"/>
    <lineage>
        <taxon>Eukaryota</taxon>
        <taxon>Fungi</taxon>
        <taxon>Dikarya</taxon>
        <taxon>Ascomycota</taxon>
        <taxon>Pezizomycotina</taxon>
        <taxon>Dothideomycetes</taxon>
        <taxon>Pleosporomycetidae</taxon>
        <taxon>Pleosporales</taxon>
        <taxon>Lophiostomataceae</taxon>
        <taxon>Lophiostoma</taxon>
    </lineage>
</organism>
<accession>A0A6A6TLS7</accession>
<protein>
    <submittedName>
        <fullName evidence="1">Uncharacterized protein</fullName>
    </submittedName>
</protein>
<evidence type="ECO:0000313" key="2">
    <source>
        <dbReference type="Proteomes" id="UP000799324"/>
    </source>
</evidence>
<dbReference type="AlphaFoldDB" id="A0A6A6TLS7"/>
<reference evidence="1" key="1">
    <citation type="journal article" date="2020" name="Stud. Mycol.">
        <title>101 Dothideomycetes genomes: a test case for predicting lifestyles and emergence of pathogens.</title>
        <authorList>
            <person name="Haridas S."/>
            <person name="Albert R."/>
            <person name="Binder M."/>
            <person name="Bloem J."/>
            <person name="Labutti K."/>
            <person name="Salamov A."/>
            <person name="Andreopoulos B."/>
            <person name="Baker S."/>
            <person name="Barry K."/>
            <person name="Bills G."/>
            <person name="Bluhm B."/>
            <person name="Cannon C."/>
            <person name="Castanera R."/>
            <person name="Culley D."/>
            <person name="Daum C."/>
            <person name="Ezra D."/>
            <person name="Gonzalez J."/>
            <person name="Henrissat B."/>
            <person name="Kuo A."/>
            <person name="Liang C."/>
            <person name="Lipzen A."/>
            <person name="Lutzoni F."/>
            <person name="Magnuson J."/>
            <person name="Mondo S."/>
            <person name="Nolan M."/>
            <person name="Ohm R."/>
            <person name="Pangilinan J."/>
            <person name="Park H.-J."/>
            <person name="Ramirez L."/>
            <person name="Alfaro M."/>
            <person name="Sun H."/>
            <person name="Tritt A."/>
            <person name="Yoshinaga Y."/>
            <person name="Zwiers L.-H."/>
            <person name="Turgeon B."/>
            <person name="Goodwin S."/>
            <person name="Spatafora J."/>
            <person name="Crous P."/>
            <person name="Grigoriev I."/>
        </authorList>
    </citation>
    <scope>NUCLEOTIDE SEQUENCE</scope>
    <source>
        <strain evidence="1">CBS 122681</strain>
    </source>
</reference>
<evidence type="ECO:0000313" key="1">
    <source>
        <dbReference type="EMBL" id="KAF2659878.1"/>
    </source>
</evidence>
<gene>
    <name evidence="1" type="ORF">K491DRAFT_120435</name>
</gene>
<dbReference type="Proteomes" id="UP000799324">
    <property type="component" value="Unassembled WGS sequence"/>
</dbReference>
<keyword evidence="2" id="KW-1185">Reference proteome</keyword>